<dbReference type="Gene3D" id="1.25.40.20">
    <property type="entry name" value="Ankyrin repeat-containing domain"/>
    <property type="match status" value="1"/>
</dbReference>
<dbReference type="CDD" id="cd00063">
    <property type="entry name" value="FN3"/>
    <property type="match status" value="1"/>
</dbReference>
<dbReference type="STRING" id="461836.A0A0L0DMB7"/>
<name>A0A0L0DMB7_THETB</name>
<feature type="repeat" description="ANK" evidence="1">
    <location>
        <begin position="207"/>
        <end position="236"/>
    </location>
</feature>
<dbReference type="InterPro" id="IPR036770">
    <property type="entry name" value="Ankyrin_rpt-contain_sf"/>
</dbReference>
<organism evidence="3 4">
    <name type="scientific">Thecamonas trahens ATCC 50062</name>
    <dbReference type="NCBI Taxonomy" id="461836"/>
    <lineage>
        <taxon>Eukaryota</taxon>
        <taxon>Apusozoa</taxon>
        <taxon>Apusomonadida</taxon>
        <taxon>Apusomonadidae</taxon>
        <taxon>Thecamonas</taxon>
    </lineage>
</organism>
<dbReference type="RefSeq" id="XP_013754454.1">
    <property type="nucleotide sequence ID" value="XM_013899000.1"/>
</dbReference>
<dbReference type="InterPro" id="IPR002110">
    <property type="entry name" value="Ankyrin_rpt"/>
</dbReference>
<evidence type="ECO:0000313" key="3">
    <source>
        <dbReference type="EMBL" id="KNC53415.1"/>
    </source>
</evidence>
<dbReference type="InterPro" id="IPR003961">
    <property type="entry name" value="FN3_dom"/>
</dbReference>
<dbReference type="EMBL" id="GL349481">
    <property type="protein sequence ID" value="KNC53415.1"/>
    <property type="molecule type" value="Genomic_DNA"/>
</dbReference>
<dbReference type="OrthoDB" id="504170at2759"/>
<gene>
    <name evidence="3" type="ORF">AMSG_08921</name>
</gene>
<dbReference type="SMART" id="SM00060">
    <property type="entry name" value="FN3"/>
    <property type="match status" value="1"/>
</dbReference>
<keyword evidence="1" id="KW-0040">ANK repeat</keyword>
<evidence type="ECO:0000313" key="4">
    <source>
        <dbReference type="Proteomes" id="UP000054408"/>
    </source>
</evidence>
<dbReference type="Proteomes" id="UP000054408">
    <property type="component" value="Unassembled WGS sequence"/>
</dbReference>
<dbReference type="InterPro" id="IPR036116">
    <property type="entry name" value="FN3_sf"/>
</dbReference>
<dbReference type="InterPro" id="IPR013783">
    <property type="entry name" value="Ig-like_fold"/>
</dbReference>
<protein>
    <recommendedName>
        <fullName evidence="2">Fibronectin type-III domain-containing protein</fullName>
    </recommendedName>
</protein>
<dbReference type="Gene3D" id="2.60.40.10">
    <property type="entry name" value="Immunoglobulins"/>
    <property type="match status" value="1"/>
</dbReference>
<reference evidence="3 4" key="1">
    <citation type="submission" date="2010-05" db="EMBL/GenBank/DDBJ databases">
        <title>The Genome Sequence of Thecamonas trahens ATCC 50062.</title>
        <authorList>
            <consortium name="The Broad Institute Genome Sequencing Platform"/>
            <person name="Russ C."/>
            <person name="Cuomo C."/>
            <person name="Shea T."/>
            <person name="Young S.K."/>
            <person name="Zeng Q."/>
            <person name="Koehrsen M."/>
            <person name="Haas B."/>
            <person name="Borodovsky M."/>
            <person name="Guigo R."/>
            <person name="Alvarado L."/>
            <person name="Berlin A."/>
            <person name="Bochicchio J."/>
            <person name="Borenstein D."/>
            <person name="Chapman S."/>
            <person name="Chen Z."/>
            <person name="Freedman E."/>
            <person name="Gellesch M."/>
            <person name="Goldberg J."/>
            <person name="Griggs A."/>
            <person name="Gujja S."/>
            <person name="Heilman E."/>
            <person name="Heiman D."/>
            <person name="Hepburn T."/>
            <person name="Howarth C."/>
            <person name="Jen D."/>
            <person name="Larson L."/>
            <person name="Mehta T."/>
            <person name="Park D."/>
            <person name="Pearson M."/>
            <person name="Roberts A."/>
            <person name="Saif S."/>
            <person name="Shenoy N."/>
            <person name="Sisk P."/>
            <person name="Stolte C."/>
            <person name="Sykes S."/>
            <person name="Thomson T."/>
            <person name="Walk T."/>
            <person name="White J."/>
            <person name="Yandava C."/>
            <person name="Burger G."/>
            <person name="Gray M.W."/>
            <person name="Holland P.W.H."/>
            <person name="King N."/>
            <person name="Lang F.B.F."/>
            <person name="Roger A.J."/>
            <person name="Ruiz-Trillo I."/>
            <person name="Lander E."/>
            <person name="Nusbaum C."/>
        </authorList>
    </citation>
    <scope>NUCLEOTIDE SEQUENCE [LARGE SCALE GENOMIC DNA]</scope>
    <source>
        <strain evidence="3 4">ATCC 50062</strain>
    </source>
</reference>
<sequence>MEYVPAPSYTASLSVSAELPLHLQDEDEAEAEAANHSAEFAGLLQALVAATVPPLPAPSALADATSIGSKVLVVGMMVAAPVPPSLRSAASSVRISGSVVHRAKGEVCAWRPMSAMAAKATGARMHPAAYEVDIRFEDELLPVATFAYTEIDKIAISAGSMVSPEDRLLQLLALFDDESVLTKALPKIETAESCQGEWALKRSWTLTPLHAAAMLGMPRLIAALVDGGARLDAKASLTLEHTRSQDVTVVEGFRYIFDGLSPVHLLALAGASDSLVALCEASPDALAVGASHPASVSVLRYAGTASALVFENVTALTVAAASRTPQLLAALVGVVPPMSLPQVQVTLQSSRSQGDERDTTTLGPVDVVMGLLPFLPDPCCTRDASPISGAESANNEASNIAACVEILVAAGAGPSLPLRDWTSITSDASAPELASSAGHADAVAEYATAILERHLRRAAALAAAYPGGYAPLGVMTSRTASAVHVLAKRGDGSAATQLLSSAAEWLASAAMAGAVAAKYHTIIEQLAIREFAPRGAFERLPSTFAVDLLATLIGRDWLDMFILARPRKSLSFSIEPPSMPLRLSARQPDPSEPELDLEWQAPDDVGGAPLTGYIVEMAWDWEYRKGLRIVDELTPEATSLHLAEPSFEPGAQLFFRVSAINAAGASVANKTRIRLKLPLDTEESSDV</sequence>
<accession>A0A0L0DMB7</accession>
<dbReference type="GeneID" id="25567501"/>
<feature type="domain" description="Fibronectin type-III" evidence="2">
    <location>
        <begin position="576"/>
        <end position="680"/>
    </location>
</feature>
<dbReference type="AlphaFoldDB" id="A0A0L0DMB7"/>
<dbReference type="SUPFAM" id="SSF49265">
    <property type="entry name" value="Fibronectin type III"/>
    <property type="match status" value="1"/>
</dbReference>
<evidence type="ECO:0000259" key="2">
    <source>
        <dbReference type="PROSITE" id="PS50853"/>
    </source>
</evidence>
<evidence type="ECO:0000256" key="1">
    <source>
        <dbReference type="PROSITE-ProRule" id="PRU00023"/>
    </source>
</evidence>
<keyword evidence="4" id="KW-1185">Reference proteome</keyword>
<proteinExistence type="predicted"/>
<dbReference type="PROSITE" id="PS50088">
    <property type="entry name" value="ANK_REPEAT"/>
    <property type="match status" value="1"/>
</dbReference>
<dbReference type="PROSITE" id="PS50853">
    <property type="entry name" value="FN3"/>
    <property type="match status" value="1"/>
</dbReference>